<evidence type="ECO:0000256" key="1">
    <source>
        <dbReference type="ARBA" id="ARBA00004651"/>
    </source>
</evidence>
<dbReference type="InterPro" id="IPR000515">
    <property type="entry name" value="MetI-like"/>
</dbReference>
<evidence type="ECO:0000256" key="3">
    <source>
        <dbReference type="ARBA" id="ARBA00022989"/>
    </source>
</evidence>
<feature type="transmembrane region" description="Helical" evidence="5">
    <location>
        <begin position="97"/>
        <end position="118"/>
    </location>
</feature>
<dbReference type="GO" id="GO:0055085">
    <property type="term" value="P:transmembrane transport"/>
    <property type="evidence" value="ECO:0007669"/>
    <property type="project" value="InterPro"/>
</dbReference>
<dbReference type="CDD" id="cd06261">
    <property type="entry name" value="TM_PBP2"/>
    <property type="match status" value="1"/>
</dbReference>
<dbReference type="InterPro" id="IPR049783">
    <property type="entry name" value="ABC_perm_TupB-like"/>
</dbReference>
<dbReference type="GO" id="GO:0005886">
    <property type="term" value="C:plasma membrane"/>
    <property type="evidence" value="ECO:0007669"/>
    <property type="project" value="UniProtKB-SubCell"/>
</dbReference>
<dbReference type="OrthoDB" id="9781724at2"/>
<keyword evidence="4 5" id="KW-0472">Membrane</keyword>
<feature type="transmembrane region" description="Helical" evidence="5">
    <location>
        <begin position="34"/>
        <end position="54"/>
    </location>
</feature>
<dbReference type="NCBIfam" id="NF038017">
    <property type="entry name" value="ABC_perm1"/>
    <property type="match status" value="1"/>
</dbReference>
<dbReference type="RefSeq" id="WP_071971554.1">
    <property type="nucleotide sequence ID" value="NZ_CP018076.1"/>
</dbReference>
<feature type="transmembrane region" description="Helical" evidence="5">
    <location>
        <begin position="201"/>
        <end position="222"/>
    </location>
</feature>
<comment type="subcellular location">
    <subcellularLocation>
        <location evidence="1 5">Cell membrane</location>
        <topology evidence="1 5">Multi-pass membrane protein</topology>
    </subcellularLocation>
</comment>
<dbReference type="PANTHER" id="PTHR43632:SF1">
    <property type="entry name" value="PERMEASE COMPONENT OF TUNGSTATE ABC TRANSPORTER"/>
    <property type="match status" value="1"/>
</dbReference>
<keyword evidence="5" id="KW-0813">Transport</keyword>
<dbReference type="PANTHER" id="PTHR43632">
    <property type="entry name" value="PERMEASE COMPONENT OF TUNGSTATE ABC TRANSPORTER"/>
    <property type="match status" value="1"/>
</dbReference>
<evidence type="ECO:0000313" key="7">
    <source>
        <dbReference type="EMBL" id="APE43219.1"/>
    </source>
</evidence>
<gene>
    <name evidence="7" type="ORF">BOO69_07175</name>
</gene>
<feature type="transmembrane region" description="Helical" evidence="5">
    <location>
        <begin position="154"/>
        <end position="181"/>
    </location>
</feature>
<feature type="transmembrane region" description="Helical" evidence="5">
    <location>
        <begin position="61"/>
        <end position="85"/>
    </location>
</feature>
<dbReference type="EMBL" id="CP018076">
    <property type="protein sequence ID" value="APE43219.1"/>
    <property type="molecule type" value="Genomic_DNA"/>
</dbReference>
<evidence type="ECO:0000256" key="5">
    <source>
        <dbReference type="RuleBase" id="RU363032"/>
    </source>
</evidence>
<dbReference type="Proteomes" id="UP000181897">
    <property type="component" value="Chromosome"/>
</dbReference>
<organism evidence="7 8">
    <name type="scientific">Sulfitobacter alexandrii</name>
    <dbReference type="NCBI Taxonomy" id="1917485"/>
    <lineage>
        <taxon>Bacteria</taxon>
        <taxon>Pseudomonadati</taxon>
        <taxon>Pseudomonadota</taxon>
        <taxon>Alphaproteobacteria</taxon>
        <taxon>Rhodobacterales</taxon>
        <taxon>Roseobacteraceae</taxon>
        <taxon>Sulfitobacter</taxon>
    </lineage>
</organism>
<dbReference type="AlphaFoldDB" id="A0A1J0WFZ0"/>
<dbReference type="Gene3D" id="1.10.3720.10">
    <property type="entry name" value="MetI-like"/>
    <property type="match status" value="1"/>
</dbReference>
<comment type="similarity">
    <text evidence="5">Belongs to the binding-protein-dependent transport system permease family.</text>
</comment>
<dbReference type="Pfam" id="PF00528">
    <property type="entry name" value="BPD_transp_1"/>
    <property type="match status" value="1"/>
</dbReference>
<keyword evidence="3 5" id="KW-1133">Transmembrane helix</keyword>
<evidence type="ECO:0000256" key="4">
    <source>
        <dbReference type="ARBA" id="ARBA00023136"/>
    </source>
</evidence>
<dbReference type="InterPro" id="IPR035906">
    <property type="entry name" value="MetI-like_sf"/>
</dbReference>
<evidence type="ECO:0000313" key="8">
    <source>
        <dbReference type="Proteomes" id="UP000181897"/>
    </source>
</evidence>
<dbReference type="KEGG" id="suam:BOO69_07175"/>
<dbReference type="SUPFAM" id="SSF161098">
    <property type="entry name" value="MetI-like"/>
    <property type="match status" value="1"/>
</dbReference>
<sequence>MHSIGESLGLAVALVISADRDLLEIVLLSLRVSLSATAVACLVGLPLGGLLAIVRFRGRGAVLVLVNALMGLPPVVVGLLVYLYLSRSGPLGFLGLLYTPTAMIVAQTILIAPIVAALSRQVLEDLHAEYAEQFRSLCLTRLQIMRALLWDARYSLLTVGLAGFGRAVAEVGAVIIVGGNIDHLTRVMTTAIALETSKGDLALALALGIVLLVIALGVNAAAQSVRMTATRQAHV</sequence>
<evidence type="ECO:0000259" key="6">
    <source>
        <dbReference type="PROSITE" id="PS50928"/>
    </source>
</evidence>
<feature type="domain" description="ABC transmembrane type-1" evidence="6">
    <location>
        <begin position="26"/>
        <end position="222"/>
    </location>
</feature>
<evidence type="ECO:0000256" key="2">
    <source>
        <dbReference type="ARBA" id="ARBA00022692"/>
    </source>
</evidence>
<dbReference type="STRING" id="1917485.BOO69_07175"/>
<dbReference type="PROSITE" id="PS50928">
    <property type="entry name" value="ABC_TM1"/>
    <property type="match status" value="1"/>
</dbReference>
<reference evidence="7 8" key="1">
    <citation type="submission" date="2016-11" db="EMBL/GenBank/DDBJ databases">
        <title>Complete genome sequence of Sulfitobacter sp. AM1-D1, a toxic bacteria associated with marine dinoflagellate Alexandrium minutum in East China Sea.</title>
        <authorList>
            <person name="Yang Q."/>
            <person name="Zhang X."/>
            <person name="Tian X."/>
        </authorList>
    </citation>
    <scope>NUCLEOTIDE SEQUENCE [LARGE SCALE GENOMIC DNA]</scope>
    <source>
        <strain evidence="7 8">AM1-D1</strain>
    </source>
</reference>
<keyword evidence="2 5" id="KW-0812">Transmembrane</keyword>
<keyword evidence="8" id="KW-1185">Reference proteome</keyword>
<proteinExistence type="inferred from homology"/>
<accession>A0A1J0WFZ0</accession>
<protein>
    <submittedName>
        <fullName evidence="7">ABC transporter permease</fullName>
    </submittedName>
</protein>
<name>A0A1J0WFZ0_9RHOB</name>